<accession>A0A6G3XWN0</accession>
<feature type="non-terminal residue" evidence="2">
    <location>
        <position position="317"/>
    </location>
</feature>
<dbReference type="PANTHER" id="PTHR45527">
    <property type="entry name" value="NONRIBOSOMAL PEPTIDE SYNTHETASE"/>
    <property type="match status" value="1"/>
</dbReference>
<dbReference type="EMBL" id="JAAGMN010009566">
    <property type="protein sequence ID" value="NEE22206.1"/>
    <property type="molecule type" value="Genomic_DNA"/>
</dbReference>
<proteinExistence type="predicted"/>
<sequence>LNRFDTGGATYNLPVALDLDGPVNSSALRAAFGDVVARHEALRTIFPDRDGTPHQAVLDATVAAPEFTELDVTAGELDDAVRRIAGEGFDLTVELPVRAALLRVDGRPAALVVVMHHIVVDGWSTGPFARDLAAAYGARCDGAAPAWEPLPVQYPDYTLWQRSVLGDEGDPDSVAATQLAYWRETLAGLPDELSLPVDRARPAIPSHGGGWATFRMSPALHRDLAALARRCRASMFMVLQAGMSVLLHRLGAGTDIPLGTPVAGRTDESLDDLVGFFVNNLVLRGDLSGDPTFAELLGRIRDADLSAYAHQDVPFER</sequence>
<reference evidence="2" key="1">
    <citation type="submission" date="2020-01" db="EMBL/GenBank/DDBJ databases">
        <title>Insect and environment-associated Actinomycetes.</title>
        <authorList>
            <person name="Currrie C."/>
            <person name="Chevrette M."/>
            <person name="Carlson C."/>
            <person name="Stubbendieck R."/>
            <person name="Wendt-Pienkowski E."/>
        </authorList>
    </citation>
    <scope>NUCLEOTIDE SEQUENCE</scope>
    <source>
        <strain evidence="2">SID7499</strain>
    </source>
</reference>
<dbReference type="GO" id="GO:0005829">
    <property type="term" value="C:cytosol"/>
    <property type="evidence" value="ECO:0007669"/>
    <property type="project" value="TreeGrafter"/>
</dbReference>
<dbReference type="Gene3D" id="3.30.559.10">
    <property type="entry name" value="Chloramphenicol acetyltransferase-like domain"/>
    <property type="match status" value="1"/>
</dbReference>
<dbReference type="Gene3D" id="3.30.559.30">
    <property type="entry name" value="Nonribosomal peptide synthetase, condensation domain"/>
    <property type="match status" value="1"/>
</dbReference>
<name>A0A6G3XWN0_9ACTN</name>
<dbReference type="GO" id="GO:0008610">
    <property type="term" value="P:lipid biosynthetic process"/>
    <property type="evidence" value="ECO:0007669"/>
    <property type="project" value="UniProtKB-ARBA"/>
</dbReference>
<evidence type="ECO:0000259" key="1">
    <source>
        <dbReference type="Pfam" id="PF00668"/>
    </source>
</evidence>
<gene>
    <name evidence="2" type="ORF">G3M58_89085</name>
</gene>
<dbReference type="PANTHER" id="PTHR45527:SF1">
    <property type="entry name" value="FATTY ACID SYNTHASE"/>
    <property type="match status" value="1"/>
</dbReference>
<dbReference type="SUPFAM" id="SSF52777">
    <property type="entry name" value="CoA-dependent acyltransferases"/>
    <property type="match status" value="2"/>
</dbReference>
<feature type="non-terminal residue" evidence="2">
    <location>
        <position position="1"/>
    </location>
</feature>
<dbReference type="Pfam" id="PF00668">
    <property type="entry name" value="Condensation"/>
    <property type="match status" value="1"/>
</dbReference>
<dbReference type="InterPro" id="IPR001242">
    <property type="entry name" value="Condensation_dom"/>
</dbReference>
<protein>
    <submittedName>
        <fullName evidence="2">Non-ribosomal peptide synthetase</fullName>
    </submittedName>
</protein>
<dbReference type="GO" id="GO:0044550">
    <property type="term" value="P:secondary metabolite biosynthetic process"/>
    <property type="evidence" value="ECO:0007669"/>
    <property type="project" value="TreeGrafter"/>
</dbReference>
<dbReference type="GO" id="GO:0031177">
    <property type="term" value="F:phosphopantetheine binding"/>
    <property type="evidence" value="ECO:0007669"/>
    <property type="project" value="TreeGrafter"/>
</dbReference>
<feature type="domain" description="Condensation" evidence="1">
    <location>
        <begin position="2"/>
        <end position="316"/>
    </location>
</feature>
<dbReference type="CDD" id="cd19540">
    <property type="entry name" value="LCL_NRPS-like"/>
    <property type="match status" value="1"/>
</dbReference>
<dbReference type="AlphaFoldDB" id="A0A6G3XWN0"/>
<dbReference type="InterPro" id="IPR023213">
    <property type="entry name" value="CAT-like_dom_sf"/>
</dbReference>
<dbReference type="GO" id="GO:0003824">
    <property type="term" value="F:catalytic activity"/>
    <property type="evidence" value="ECO:0007669"/>
    <property type="project" value="InterPro"/>
</dbReference>
<organism evidence="2">
    <name type="scientific">Streptomyces sp. SID7499</name>
    <dbReference type="NCBI Taxonomy" id="2706086"/>
    <lineage>
        <taxon>Bacteria</taxon>
        <taxon>Bacillati</taxon>
        <taxon>Actinomycetota</taxon>
        <taxon>Actinomycetes</taxon>
        <taxon>Kitasatosporales</taxon>
        <taxon>Streptomycetaceae</taxon>
        <taxon>Streptomyces</taxon>
    </lineage>
</organism>
<dbReference type="GO" id="GO:0043041">
    <property type="term" value="P:amino acid activation for nonribosomal peptide biosynthetic process"/>
    <property type="evidence" value="ECO:0007669"/>
    <property type="project" value="TreeGrafter"/>
</dbReference>
<evidence type="ECO:0000313" key="2">
    <source>
        <dbReference type="EMBL" id="NEE22206.1"/>
    </source>
</evidence>
<comment type="caution">
    <text evidence="2">The sequence shown here is derived from an EMBL/GenBank/DDBJ whole genome shotgun (WGS) entry which is preliminary data.</text>
</comment>